<name>A0AAV4U506_CAEEX</name>
<comment type="caution">
    <text evidence="1">The sequence shown here is derived from an EMBL/GenBank/DDBJ whole genome shotgun (WGS) entry which is preliminary data.</text>
</comment>
<protein>
    <submittedName>
        <fullName evidence="1">Uncharacterized protein</fullName>
    </submittedName>
</protein>
<feature type="non-terminal residue" evidence="1">
    <location>
        <position position="1"/>
    </location>
</feature>
<keyword evidence="2" id="KW-1185">Reference proteome</keyword>
<proteinExistence type="predicted"/>
<evidence type="ECO:0000313" key="2">
    <source>
        <dbReference type="Proteomes" id="UP001054945"/>
    </source>
</evidence>
<reference evidence="1 2" key="1">
    <citation type="submission" date="2021-06" db="EMBL/GenBank/DDBJ databases">
        <title>Caerostris extrusa draft genome.</title>
        <authorList>
            <person name="Kono N."/>
            <person name="Arakawa K."/>
        </authorList>
    </citation>
    <scope>NUCLEOTIDE SEQUENCE [LARGE SCALE GENOMIC DNA]</scope>
</reference>
<accession>A0AAV4U506</accession>
<evidence type="ECO:0000313" key="1">
    <source>
        <dbReference type="EMBL" id="GIY52828.1"/>
    </source>
</evidence>
<dbReference type="Proteomes" id="UP001054945">
    <property type="component" value="Unassembled WGS sequence"/>
</dbReference>
<gene>
    <name evidence="1" type="ORF">CEXT_434461</name>
</gene>
<dbReference type="AlphaFoldDB" id="A0AAV4U506"/>
<sequence>NLCSYLPEALLTRGAPLLVSAFWSYQICSHLTAWEEEVSLQHPGPDGMFYCLARYRY</sequence>
<dbReference type="EMBL" id="BPLR01012297">
    <property type="protein sequence ID" value="GIY52828.1"/>
    <property type="molecule type" value="Genomic_DNA"/>
</dbReference>
<organism evidence="1 2">
    <name type="scientific">Caerostris extrusa</name>
    <name type="common">Bark spider</name>
    <name type="synonym">Caerostris bankana</name>
    <dbReference type="NCBI Taxonomy" id="172846"/>
    <lineage>
        <taxon>Eukaryota</taxon>
        <taxon>Metazoa</taxon>
        <taxon>Ecdysozoa</taxon>
        <taxon>Arthropoda</taxon>
        <taxon>Chelicerata</taxon>
        <taxon>Arachnida</taxon>
        <taxon>Araneae</taxon>
        <taxon>Araneomorphae</taxon>
        <taxon>Entelegynae</taxon>
        <taxon>Araneoidea</taxon>
        <taxon>Araneidae</taxon>
        <taxon>Caerostris</taxon>
    </lineage>
</organism>